<keyword evidence="4" id="KW-0472">Membrane</keyword>
<feature type="chain" id="PRO_5041275873" evidence="5">
    <location>
        <begin position="21"/>
        <end position="373"/>
    </location>
</feature>
<dbReference type="InterPro" id="IPR032675">
    <property type="entry name" value="LRR_dom_sf"/>
</dbReference>
<evidence type="ECO:0000256" key="2">
    <source>
        <dbReference type="ARBA" id="ARBA00022737"/>
    </source>
</evidence>
<dbReference type="AlphaFoldDB" id="A0AA49X670"/>
<feature type="compositionally biased region" description="Low complexity" evidence="3">
    <location>
        <begin position="254"/>
        <end position="269"/>
    </location>
</feature>
<evidence type="ECO:0000313" key="6">
    <source>
        <dbReference type="EMBL" id="WLJ60672.1"/>
    </source>
</evidence>
<dbReference type="PROSITE" id="PS51450">
    <property type="entry name" value="LRR"/>
    <property type="match status" value="1"/>
</dbReference>
<dbReference type="PRINTS" id="PR00019">
    <property type="entry name" value="LEURICHRPT"/>
</dbReference>
<protein>
    <submittedName>
        <fullName evidence="6">Variable lymphocyte receptor D VLRD0030</fullName>
    </submittedName>
</protein>
<evidence type="ECO:0000256" key="1">
    <source>
        <dbReference type="ARBA" id="ARBA00022614"/>
    </source>
</evidence>
<dbReference type="SUPFAM" id="SSF52058">
    <property type="entry name" value="L domain-like"/>
    <property type="match status" value="1"/>
</dbReference>
<dbReference type="InterPro" id="IPR001611">
    <property type="entry name" value="Leu-rich_rpt"/>
</dbReference>
<keyword evidence="2" id="KW-0677">Repeat</keyword>
<dbReference type="EMBL" id="OQ595161">
    <property type="protein sequence ID" value="WLJ60672.1"/>
    <property type="molecule type" value="mRNA"/>
</dbReference>
<evidence type="ECO:0000256" key="5">
    <source>
        <dbReference type="SAM" id="SignalP"/>
    </source>
</evidence>
<evidence type="ECO:0000256" key="4">
    <source>
        <dbReference type="SAM" id="Phobius"/>
    </source>
</evidence>
<reference evidence="6" key="2">
    <citation type="submission" date="2023-03" db="EMBL/GenBank/DDBJ databases">
        <authorList>
            <person name="Das S."/>
            <person name="Boehm T."/>
            <person name="Holland S.J."/>
            <person name="Rast J.P."/>
            <person name="Fontenla-Iglesias F."/>
            <person name="Morimoto R."/>
            <person name="Valadez J.G."/>
            <person name="Heimroth R.D."/>
            <person name="Hirano M."/>
            <person name="Cooper M.D."/>
        </authorList>
    </citation>
    <scope>NUCLEOTIDE SEQUENCE</scope>
</reference>
<keyword evidence="5" id="KW-0732">Signal</keyword>
<dbReference type="Pfam" id="PF00560">
    <property type="entry name" value="LRR_1"/>
    <property type="match status" value="1"/>
</dbReference>
<dbReference type="SMART" id="SM00364">
    <property type="entry name" value="LRR_BAC"/>
    <property type="match status" value="5"/>
</dbReference>
<dbReference type="Gene3D" id="3.80.10.10">
    <property type="entry name" value="Ribonuclease Inhibitor"/>
    <property type="match status" value="2"/>
</dbReference>
<name>A0AA49X670_PETMA</name>
<keyword evidence="1" id="KW-0433">Leucine-rich repeat</keyword>
<gene>
    <name evidence="6" type="primary">VLRD0030</name>
</gene>
<dbReference type="Pfam" id="PF13855">
    <property type="entry name" value="LRR_8"/>
    <property type="match status" value="1"/>
</dbReference>
<organism evidence="6">
    <name type="scientific">Petromyzon marinus</name>
    <name type="common">Sea lamprey</name>
    <dbReference type="NCBI Taxonomy" id="7757"/>
    <lineage>
        <taxon>Eukaryota</taxon>
        <taxon>Metazoa</taxon>
        <taxon>Chordata</taxon>
        <taxon>Craniata</taxon>
        <taxon>Vertebrata</taxon>
        <taxon>Cyclostomata</taxon>
        <taxon>Hyperoartia</taxon>
        <taxon>Petromyzontiformes</taxon>
        <taxon>Petromyzontidae</taxon>
        <taxon>Petromyzon</taxon>
    </lineage>
</organism>
<evidence type="ECO:0000256" key="3">
    <source>
        <dbReference type="SAM" id="MobiDB-lite"/>
    </source>
</evidence>
<accession>A0AA49X670</accession>
<reference evidence="6" key="1">
    <citation type="journal article" date="2023" name="Cell Rep.">
        <title>Evolution of two distinct variable lymphocyte receptors in lampreys: VLRD and VLRE.</title>
        <authorList>
            <person name="Das S."/>
            <person name="Boehm T."/>
            <person name="Holland S.J."/>
            <person name="Rast J.P."/>
            <person name="Fontenla-Iglesias F."/>
            <person name="Morimoto R."/>
            <person name="Valadez J.G."/>
            <person name="Heimroth R.D."/>
            <person name="Hirano M."/>
            <person name="Cooper M.D."/>
        </authorList>
    </citation>
    <scope>NUCLEOTIDE SEQUENCE</scope>
</reference>
<dbReference type="SMART" id="SM00369">
    <property type="entry name" value="LRR_TYP"/>
    <property type="match status" value="5"/>
</dbReference>
<feature type="signal peptide" evidence="5">
    <location>
        <begin position="1"/>
        <end position="20"/>
    </location>
</feature>
<proteinExistence type="evidence at transcript level"/>
<dbReference type="PANTHER" id="PTHR24366:SF170">
    <property type="entry name" value="RE50361P"/>
    <property type="match status" value="1"/>
</dbReference>
<dbReference type="FunFam" id="3.80.10.10:FF:001164">
    <property type="entry name" value="GH01279p"/>
    <property type="match status" value="1"/>
</dbReference>
<dbReference type="InterPro" id="IPR003591">
    <property type="entry name" value="Leu-rich_rpt_typical-subtyp"/>
</dbReference>
<keyword evidence="4" id="KW-0812">Transmembrane</keyword>
<feature type="transmembrane region" description="Helical" evidence="4">
    <location>
        <begin position="320"/>
        <end position="344"/>
    </location>
</feature>
<feature type="region of interest" description="Disordered" evidence="3">
    <location>
        <begin position="246"/>
        <end position="310"/>
    </location>
</feature>
<sequence>MARIFCALILSAAVWVGAQAGSPACGYGGVCRCFHGTHYGIGPGQVVNCENKRLSSVPDGIPGDTEILGLGGNQLTALPNGVFDQLVNLKELRLYNNQLTALPKGVFNKLPQLTHLDLESNQLTALPNGVFDQLVNLKELRLYNNQLTALPKGVFDKLPQLTRLDLQNNQLSALRDGAFDRLTSLIHIWLSSNPWNCESCDILYLSNWIRNNEGKEIFGKAKCHGSDQNVKDITASYAKLDESCRRSPVPKPMTTATTTTWTQTSSTTSLVANATSRPTDPADPTARHRAPTLSQCTSRGGVDHHYHEHHRQAERRSPCVLALGAGAGLVVCHVGSALALAYVVHVLRRTITTVAATRGGHWGTGWWPELDRW</sequence>
<keyword evidence="6" id="KW-0675">Receptor</keyword>
<keyword evidence="4" id="KW-1133">Transmembrane helix</keyword>
<dbReference type="PANTHER" id="PTHR24366">
    <property type="entry name" value="IG(IMMUNOGLOBULIN) AND LRR(LEUCINE RICH REPEAT) DOMAINS"/>
    <property type="match status" value="1"/>
</dbReference>